<comment type="caution">
    <text evidence="1">The sequence shown here is derived from an EMBL/GenBank/DDBJ whole genome shotgun (WGS) entry which is preliminary data.</text>
</comment>
<accession>A0ABS2MW40</accession>
<dbReference type="InterPro" id="IPR043519">
    <property type="entry name" value="NT_sf"/>
</dbReference>
<dbReference type="SUPFAM" id="SSF81301">
    <property type="entry name" value="Nucleotidyltransferase"/>
    <property type="match status" value="1"/>
</dbReference>
<protein>
    <recommendedName>
        <fullName evidence="3">Nucleotidyltransferase domain-containing protein</fullName>
    </recommendedName>
</protein>
<organism evidence="1 2">
    <name type="scientific">Aquibacillus albus</name>
    <dbReference type="NCBI Taxonomy" id="1168171"/>
    <lineage>
        <taxon>Bacteria</taxon>
        <taxon>Bacillati</taxon>
        <taxon>Bacillota</taxon>
        <taxon>Bacilli</taxon>
        <taxon>Bacillales</taxon>
        <taxon>Bacillaceae</taxon>
        <taxon>Aquibacillus</taxon>
    </lineage>
</organism>
<dbReference type="EMBL" id="JAFBDR010000001">
    <property type="protein sequence ID" value="MBM7569910.1"/>
    <property type="molecule type" value="Genomic_DNA"/>
</dbReference>
<evidence type="ECO:0000313" key="2">
    <source>
        <dbReference type="Proteomes" id="UP001296943"/>
    </source>
</evidence>
<proteinExistence type="predicted"/>
<name>A0ABS2MW40_9BACI</name>
<dbReference type="Proteomes" id="UP001296943">
    <property type="component" value="Unassembled WGS sequence"/>
</dbReference>
<evidence type="ECO:0000313" key="1">
    <source>
        <dbReference type="EMBL" id="MBM7569910.1"/>
    </source>
</evidence>
<sequence>MYRESGFECVGFVSKHKERDLELPKYRKKLLDSIEKDFLYDNNVLAFFYGGSIGNENTDDYSDIDLRVVVFPEKIKEYISNKKTRPGNWGNVLYYEDVNPVSIYTVVHYDCFVKVDTFYYEPDDIRPSVWLKNIKIIKDTDGKMAEILEESMLLTYEPLLEEFELWRSKFFAYLHEAYRRVMRKEYYYALSCIDNLRLSMSTAWYMDAGVQPNTFGDWAKYEGERSQLESWQQSLLKSWECGRSTVEIINVMKSIVHEFKIVHRSLCNKLEIDENADWLNKIVNMVI</sequence>
<gene>
    <name evidence="1" type="ORF">JOC48_000379</name>
</gene>
<keyword evidence="2" id="KW-1185">Reference proteome</keyword>
<dbReference type="Gene3D" id="3.30.460.10">
    <property type="entry name" value="Beta Polymerase, domain 2"/>
    <property type="match status" value="1"/>
</dbReference>
<evidence type="ECO:0008006" key="3">
    <source>
        <dbReference type="Google" id="ProtNLM"/>
    </source>
</evidence>
<reference evidence="1 2" key="1">
    <citation type="submission" date="2021-01" db="EMBL/GenBank/DDBJ databases">
        <title>Genomic Encyclopedia of Type Strains, Phase IV (KMG-IV): sequencing the most valuable type-strain genomes for metagenomic binning, comparative biology and taxonomic classification.</title>
        <authorList>
            <person name="Goeker M."/>
        </authorList>
    </citation>
    <scope>NUCLEOTIDE SEQUENCE [LARGE SCALE GENOMIC DNA]</scope>
    <source>
        <strain evidence="1 2">DSM 23711</strain>
    </source>
</reference>